<dbReference type="Proteomes" id="UP000675881">
    <property type="component" value="Chromosome 14"/>
</dbReference>
<gene>
    <name evidence="1" type="ORF">LSAA_5481</name>
</gene>
<accession>A0A7R8H454</accession>
<evidence type="ECO:0000313" key="1">
    <source>
        <dbReference type="EMBL" id="CAF2842411.1"/>
    </source>
</evidence>
<protein>
    <submittedName>
        <fullName evidence="1">(salmon louse) hypothetical protein</fullName>
    </submittedName>
</protein>
<organism evidence="1 2">
    <name type="scientific">Lepeophtheirus salmonis</name>
    <name type="common">Salmon louse</name>
    <name type="synonym">Caligus salmonis</name>
    <dbReference type="NCBI Taxonomy" id="72036"/>
    <lineage>
        <taxon>Eukaryota</taxon>
        <taxon>Metazoa</taxon>
        <taxon>Ecdysozoa</taxon>
        <taxon>Arthropoda</taxon>
        <taxon>Crustacea</taxon>
        <taxon>Multicrustacea</taxon>
        <taxon>Hexanauplia</taxon>
        <taxon>Copepoda</taxon>
        <taxon>Siphonostomatoida</taxon>
        <taxon>Caligidae</taxon>
        <taxon>Lepeophtheirus</taxon>
    </lineage>
</organism>
<sequence>MSPSQKVALYGLLSQLALFISMIEAHRCFVCIPSIKKKDHEVLSLIKEFSGEKIRRCEEFHDSAREDFIKECPEDSVGCLTQFQGNSFLRSCARLGLDVCKEANNVTYCYCSKNECNTPESRLIDPTTYLDSQSGNILTDDEDFFESSGGFSSTFTESNDFGSIEEEVTEFPTSIIPTIDIDTNINNDIKDEIISKTSEKDDFEIVLTDDYIFENEEKIDVIEKAKPPNQSDPPPSSPTENTSSSLSSVLFLTLPFSMLLLFNN</sequence>
<evidence type="ECO:0000313" key="2">
    <source>
        <dbReference type="Proteomes" id="UP000675881"/>
    </source>
</evidence>
<proteinExistence type="predicted"/>
<dbReference type="AlphaFoldDB" id="A0A7R8H454"/>
<dbReference type="OrthoDB" id="6781779at2759"/>
<name>A0A7R8H454_LEPSM</name>
<reference evidence="1" key="1">
    <citation type="submission" date="2021-02" db="EMBL/GenBank/DDBJ databases">
        <authorList>
            <person name="Bekaert M."/>
        </authorList>
    </citation>
    <scope>NUCLEOTIDE SEQUENCE</scope>
    <source>
        <strain evidence="1">IoA-00</strain>
    </source>
</reference>
<keyword evidence="2" id="KW-1185">Reference proteome</keyword>
<dbReference type="EMBL" id="HG994593">
    <property type="protein sequence ID" value="CAF2842411.1"/>
    <property type="molecule type" value="Genomic_DNA"/>
</dbReference>